<keyword evidence="3" id="KW-0808">Transferase</keyword>
<evidence type="ECO:0000256" key="9">
    <source>
        <dbReference type="ARBA" id="ARBA00049893"/>
    </source>
</evidence>
<dbReference type="InterPro" id="IPR003730">
    <property type="entry name" value="Cu_polyphenol_OxRdtase"/>
</dbReference>
<dbReference type="AlphaFoldDB" id="A0A853I5H1"/>
<evidence type="ECO:0000313" key="12">
    <source>
        <dbReference type="Proteomes" id="UP000569732"/>
    </source>
</evidence>
<keyword evidence="12" id="KW-1185">Reference proteome</keyword>
<dbReference type="GO" id="GO:0017061">
    <property type="term" value="F:S-methyl-5-thioadenosine phosphorylase activity"/>
    <property type="evidence" value="ECO:0007669"/>
    <property type="project" value="UniProtKB-EC"/>
</dbReference>
<comment type="caution">
    <text evidence="11">The sequence shown here is derived from an EMBL/GenBank/DDBJ whole genome shotgun (WGS) entry which is preliminary data.</text>
</comment>
<dbReference type="Pfam" id="PF02578">
    <property type="entry name" value="Cu-oxidase_4"/>
    <property type="match status" value="1"/>
</dbReference>
<evidence type="ECO:0000313" key="11">
    <source>
        <dbReference type="EMBL" id="NYZ65191.1"/>
    </source>
</evidence>
<evidence type="ECO:0000256" key="2">
    <source>
        <dbReference type="ARBA" id="ARBA00007353"/>
    </source>
</evidence>
<evidence type="ECO:0000256" key="6">
    <source>
        <dbReference type="ARBA" id="ARBA00022833"/>
    </source>
</evidence>
<comment type="similarity">
    <text evidence="2 10">Belongs to the purine nucleoside phosphorylase YfiH/LACC1 family.</text>
</comment>
<dbReference type="SUPFAM" id="SSF64438">
    <property type="entry name" value="CNF1/YfiH-like putative cysteine hydrolases"/>
    <property type="match status" value="1"/>
</dbReference>
<dbReference type="GO" id="GO:0005507">
    <property type="term" value="F:copper ion binding"/>
    <property type="evidence" value="ECO:0007669"/>
    <property type="project" value="TreeGrafter"/>
</dbReference>
<keyword evidence="6" id="KW-0862">Zinc</keyword>
<protein>
    <recommendedName>
        <fullName evidence="10">Purine nucleoside phosphorylase</fullName>
    </recommendedName>
</protein>
<evidence type="ECO:0000256" key="7">
    <source>
        <dbReference type="ARBA" id="ARBA00047989"/>
    </source>
</evidence>
<comment type="catalytic activity">
    <reaction evidence="7">
        <text>adenosine + H2O + H(+) = inosine + NH4(+)</text>
        <dbReference type="Rhea" id="RHEA:24408"/>
        <dbReference type="ChEBI" id="CHEBI:15377"/>
        <dbReference type="ChEBI" id="CHEBI:15378"/>
        <dbReference type="ChEBI" id="CHEBI:16335"/>
        <dbReference type="ChEBI" id="CHEBI:17596"/>
        <dbReference type="ChEBI" id="CHEBI:28938"/>
        <dbReference type="EC" id="3.5.4.4"/>
    </reaction>
    <physiologicalReaction direction="left-to-right" evidence="7">
        <dbReference type="Rhea" id="RHEA:24409"/>
    </physiologicalReaction>
</comment>
<dbReference type="InterPro" id="IPR038371">
    <property type="entry name" value="Cu_polyphenol_OxRdtase_sf"/>
</dbReference>
<organism evidence="11 12">
    <name type="scientific">Spartinivicinus marinus</name>
    <dbReference type="NCBI Taxonomy" id="2994442"/>
    <lineage>
        <taxon>Bacteria</taxon>
        <taxon>Pseudomonadati</taxon>
        <taxon>Pseudomonadota</taxon>
        <taxon>Gammaproteobacteria</taxon>
        <taxon>Oceanospirillales</taxon>
        <taxon>Zooshikellaceae</taxon>
        <taxon>Spartinivicinus</taxon>
    </lineage>
</organism>
<comment type="catalytic activity">
    <reaction evidence="1">
        <text>inosine + phosphate = alpha-D-ribose 1-phosphate + hypoxanthine</text>
        <dbReference type="Rhea" id="RHEA:27646"/>
        <dbReference type="ChEBI" id="CHEBI:17368"/>
        <dbReference type="ChEBI" id="CHEBI:17596"/>
        <dbReference type="ChEBI" id="CHEBI:43474"/>
        <dbReference type="ChEBI" id="CHEBI:57720"/>
        <dbReference type="EC" id="2.4.2.1"/>
    </reaction>
    <physiologicalReaction direction="left-to-right" evidence="1">
        <dbReference type="Rhea" id="RHEA:27647"/>
    </physiologicalReaction>
</comment>
<dbReference type="PANTHER" id="PTHR30616">
    <property type="entry name" value="UNCHARACTERIZED PROTEIN YFIH"/>
    <property type="match status" value="1"/>
</dbReference>
<evidence type="ECO:0000256" key="1">
    <source>
        <dbReference type="ARBA" id="ARBA00000553"/>
    </source>
</evidence>
<keyword evidence="4" id="KW-0479">Metal-binding</keyword>
<dbReference type="Gene3D" id="3.60.140.10">
    <property type="entry name" value="CNF1/YfiH-like putative cysteine hydrolases"/>
    <property type="match status" value="1"/>
</dbReference>
<reference evidence="11 12" key="1">
    <citation type="submission" date="2020-07" db="EMBL/GenBank/DDBJ databases">
        <title>Endozoicomonas sp. nov., isolated from sediment.</title>
        <authorList>
            <person name="Gu T."/>
        </authorList>
    </citation>
    <scope>NUCLEOTIDE SEQUENCE [LARGE SCALE GENOMIC DNA]</scope>
    <source>
        <strain evidence="11 12">SM1973</strain>
    </source>
</reference>
<accession>A0A853I5H1</accession>
<dbReference type="GO" id="GO:0016787">
    <property type="term" value="F:hydrolase activity"/>
    <property type="evidence" value="ECO:0007669"/>
    <property type="project" value="UniProtKB-KW"/>
</dbReference>
<evidence type="ECO:0000256" key="5">
    <source>
        <dbReference type="ARBA" id="ARBA00022801"/>
    </source>
</evidence>
<dbReference type="InterPro" id="IPR011324">
    <property type="entry name" value="Cytotoxic_necrot_fac-like_cat"/>
</dbReference>
<evidence type="ECO:0000256" key="8">
    <source>
        <dbReference type="ARBA" id="ARBA00048968"/>
    </source>
</evidence>
<evidence type="ECO:0000256" key="10">
    <source>
        <dbReference type="RuleBase" id="RU361274"/>
    </source>
</evidence>
<name>A0A853I5H1_9GAMM</name>
<sequence length="261" mass="28862">MENITPQLLIPDWPAPAAVRSLVTTRQCGASQAPYDHFNLALHVGDDAEQVKANRQWLKDQFSLQHIQWLDQVHGTDVIAAQYTAAEVESVEEAVDEIVPKADAAVTSQPQLACAVMTADCLPVLFCSKQGDWVGAAHAGWRGLAAGILQQLVCDYTGEKQNLMAWLGPAIGPQHFEVGPEVKQAFQYLGVDAKTAFQLSNRPGHYYADLYLLAKLQLNQLGIDQVYGGGFCTYSDHQRFYSYRRSPQTGRMASLIWREAP</sequence>
<comment type="catalytic activity">
    <reaction evidence="9">
        <text>S-methyl-5'-thioadenosine + phosphate = 5-(methylsulfanyl)-alpha-D-ribose 1-phosphate + adenine</text>
        <dbReference type="Rhea" id="RHEA:11852"/>
        <dbReference type="ChEBI" id="CHEBI:16708"/>
        <dbReference type="ChEBI" id="CHEBI:17509"/>
        <dbReference type="ChEBI" id="CHEBI:43474"/>
        <dbReference type="ChEBI" id="CHEBI:58533"/>
        <dbReference type="EC" id="2.4.2.28"/>
    </reaction>
    <physiologicalReaction direction="left-to-right" evidence="9">
        <dbReference type="Rhea" id="RHEA:11853"/>
    </physiologicalReaction>
</comment>
<dbReference type="Proteomes" id="UP000569732">
    <property type="component" value="Unassembled WGS sequence"/>
</dbReference>
<gene>
    <name evidence="11" type="primary">pgeF</name>
    <name evidence="11" type="ORF">H0A36_04160</name>
</gene>
<dbReference type="NCBIfam" id="TIGR00726">
    <property type="entry name" value="peptidoglycan editing factor PgeF"/>
    <property type="match status" value="1"/>
</dbReference>
<comment type="catalytic activity">
    <reaction evidence="8">
        <text>adenosine + phosphate = alpha-D-ribose 1-phosphate + adenine</text>
        <dbReference type="Rhea" id="RHEA:27642"/>
        <dbReference type="ChEBI" id="CHEBI:16335"/>
        <dbReference type="ChEBI" id="CHEBI:16708"/>
        <dbReference type="ChEBI" id="CHEBI:43474"/>
        <dbReference type="ChEBI" id="CHEBI:57720"/>
        <dbReference type="EC" id="2.4.2.1"/>
    </reaction>
    <physiologicalReaction direction="left-to-right" evidence="8">
        <dbReference type="Rhea" id="RHEA:27643"/>
    </physiologicalReaction>
</comment>
<keyword evidence="5" id="KW-0378">Hydrolase</keyword>
<dbReference type="CDD" id="cd16833">
    <property type="entry name" value="YfiH"/>
    <property type="match status" value="1"/>
</dbReference>
<dbReference type="EMBL" id="JACCKB010000004">
    <property type="protein sequence ID" value="NYZ65191.1"/>
    <property type="molecule type" value="Genomic_DNA"/>
</dbReference>
<evidence type="ECO:0000256" key="3">
    <source>
        <dbReference type="ARBA" id="ARBA00022679"/>
    </source>
</evidence>
<dbReference type="PANTHER" id="PTHR30616:SF2">
    <property type="entry name" value="PURINE NUCLEOSIDE PHOSPHORYLASE LACC1"/>
    <property type="match status" value="1"/>
</dbReference>
<proteinExistence type="inferred from homology"/>
<evidence type="ECO:0000256" key="4">
    <source>
        <dbReference type="ARBA" id="ARBA00022723"/>
    </source>
</evidence>
<dbReference type="RefSeq" id="WP_180567226.1">
    <property type="nucleotide sequence ID" value="NZ_JACCKB010000004.1"/>
</dbReference>